<dbReference type="GO" id="GO:0006567">
    <property type="term" value="P:L-threonine catabolic process"/>
    <property type="evidence" value="ECO:0007669"/>
    <property type="project" value="TreeGrafter"/>
</dbReference>
<dbReference type="PATRIC" id="fig|1134406.4.peg.3240"/>
<accession>A0A0P6XXX6</accession>
<dbReference type="InterPro" id="IPR015421">
    <property type="entry name" value="PyrdxlP-dep_Trfase_major"/>
</dbReference>
<evidence type="ECO:0000256" key="4">
    <source>
        <dbReference type="ARBA" id="ARBA00023239"/>
    </source>
</evidence>
<dbReference type="Gene3D" id="3.90.1150.10">
    <property type="entry name" value="Aspartate Aminotransferase, domain 1"/>
    <property type="match status" value="1"/>
</dbReference>
<dbReference type="FunFam" id="3.40.640.10:FF:000030">
    <property type="entry name" value="Low-specificity L-threonine aldolase"/>
    <property type="match status" value="1"/>
</dbReference>
<feature type="modified residue" description="N6-(pyridoxal phosphate)lysine" evidence="5">
    <location>
        <position position="203"/>
    </location>
</feature>
<dbReference type="OrthoDB" id="9774495at2"/>
<dbReference type="GO" id="GO:0006545">
    <property type="term" value="P:glycine biosynthetic process"/>
    <property type="evidence" value="ECO:0007669"/>
    <property type="project" value="TreeGrafter"/>
</dbReference>
<feature type="domain" description="Aromatic amino acid beta-eliminating lyase/threonine aldolase" evidence="6">
    <location>
        <begin position="5"/>
        <end position="290"/>
    </location>
</feature>
<dbReference type="PANTHER" id="PTHR48097:SF9">
    <property type="entry name" value="L-THREONINE ALDOLASE"/>
    <property type="match status" value="1"/>
</dbReference>
<reference evidence="7 8" key="1">
    <citation type="submission" date="2015-07" db="EMBL/GenBank/DDBJ databases">
        <title>Genome sequence of Ornatilinea apprima DSM 23815.</title>
        <authorList>
            <person name="Hemp J."/>
            <person name="Ward L.M."/>
            <person name="Pace L.A."/>
            <person name="Fischer W.W."/>
        </authorList>
    </citation>
    <scope>NUCLEOTIDE SEQUENCE [LARGE SCALE GENOMIC DNA]</scope>
    <source>
        <strain evidence="7 8">P3M-1</strain>
    </source>
</reference>
<keyword evidence="8" id="KW-1185">Reference proteome</keyword>
<dbReference type="NCBIfam" id="NF041359">
    <property type="entry name" value="GntG_guanitoxin"/>
    <property type="match status" value="1"/>
</dbReference>
<dbReference type="CDD" id="cd06502">
    <property type="entry name" value="TA_like"/>
    <property type="match status" value="1"/>
</dbReference>
<dbReference type="InterPro" id="IPR015422">
    <property type="entry name" value="PyrdxlP-dep_Trfase_small"/>
</dbReference>
<dbReference type="GO" id="GO:0008732">
    <property type="term" value="F:L-allo-threonine aldolase activity"/>
    <property type="evidence" value="ECO:0007669"/>
    <property type="project" value="TreeGrafter"/>
</dbReference>
<proteinExistence type="inferred from homology"/>
<protein>
    <submittedName>
        <fullName evidence="7">Threonine aldolase</fullName>
    </submittedName>
</protein>
<evidence type="ECO:0000259" key="6">
    <source>
        <dbReference type="Pfam" id="PF01212"/>
    </source>
</evidence>
<dbReference type="EMBL" id="LGCL01000019">
    <property type="protein sequence ID" value="KPL78237.1"/>
    <property type="molecule type" value="Genomic_DNA"/>
</dbReference>
<dbReference type="Gene3D" id="3.40.640.10">
    <property type="entry name" value="Type I PLP-dependent aspartate aminotransferase-like (Major domain)"/>
    <property type="match status" value="1"/>
</dbReference>
<name>A0A0P6XXX6_9CHLR</name>
<evidence type="ECO:0000256" key="5">
    <source>
        <dbReference type="PIRSR" id="PIRSR017617-1"/>
    </source>
</evidence>
<dbReference type="InterPro" id="IPR023603">
    <property type="entry name" value="Low_specificity_L-TA-like"/>
</dbReference>
<evidence type="ECO:0000256" key="1">
    <source>
        <dbReference type="ARBA" id="ARBA00001933"/>
    </source>
</evidence>
<dbReference type="PIRSF" id="PIRSF017617">
    <property type="entry name" value="Thr_aldolase"/>
    <property type="match status" value="1"/>
</dbReference>
<dbReference type="STRING" id="1134406.ADN00_07110"/>
<dbReference type="NCBIfam" id="NF007825">
    <property type="entry name" value="PRK10534.1"/>
    <property type="match status" value="1"/>
</dbReference>
<dbReference type="SUPFAM" id="SSF53383">
    <property type="entry name" value="PLP-dependent transferases"/>
    <property type="match status" value="1"/>
</dbReference>
<comment type="cofactor">
    <cofactor evidence="1">
        <name>pyridoxal 5'-phosphate</name>
        <dbReference type="ChEBI" id="CHEBI:597326"/>
    </cofactor>
</comment>
<evidence type="ECO:0000313" key="7">
    <source>
        <dbReference type="EMBL" id="KPL78237.1"/>
    </source>
</evidence>
<comment type="similarity">
    <text evidence="2">Belongs to the threonine aldolase family.</text>
</comment>
<dbReference type="Pfam" id="PF01212">
    <property type="entry name" value="Beta_elim_lyase"/>
    <property type="match status" value="1"/>
</dbReference>
<dbReference type="GO" id="GO:0005829">
    <property type="term" value="C:cytosol"/>
    <property type="evidence" value="ECO:0007669"/>
    <property type="project" value="TreeGrafter"/>
</dbReference>
<keyword evidence="3" id="KW-0663">Pyridoxal phosphate</keyword>
<gene>
    <name evidence="7" type="ORF">ADN00_07110</name>
</gene>
<dbReference type="PANTHER" id="PTHR48097">
    <property type="entry name" value="L-THREONINE ALDOLASE-RELATED"/>
    <property type="match status" value="1"/>
</dbReference>
<comment type="caution">
    <text evidence="7">The sequence shown here is derived from an EMBL/GenBank/DDBJ whole genome shotgun (WGS) entry which is preliminary data.</text>
</comment>
<organism evidence="7 8">
    <name type="scientific">Ornatilinea apprima</name>
    <dbReference type="NCBI Taxonomy" id="1134406"/>
    <lineage>
        <taxon>Bacteria</taxon>
        <taxon>Bacillati</taxon>
        <taxon>Chloroflexota</taxon>
        <taxon>Anaerolineae</taxon>
        <taxon>Anaerolineales</taxon>
        <taxon>Anaerolineaceae</taxon>
        <taxon>Ornatilinea</taxon>
    </lineage>
</organism>
<sequence length="347" mass="36819">MQWIDLRSDTVTQPTAEMRAVMVEAVVGDDVYGEDPTVQRLQAMSAERLGKEAGLFVPSGTMGNLIGVLAHCGRGDEVIMGSLAHTFLFEAGGVAALGGVHPHTLPNLPDGTIALEDIRLAVRDANNPHYPTSRLIVLENTHNRCGGVAVPVEFMLAVKEIADANGLKMHLDGARIFNAETELGVAAAELAQPFDSVTFCLSKGLCAPVGSVLCGSKPFIQQALRLRKMLGGGMRQAGILAAAGIIALEKMTLRLGEDHRRAAELGDLLASVDGLRVEKKAHATNMVFVNLDESIQGSAGEIAGRLKSLGVLASPTGARQFRLVLHYWISDADVKATAQAFRQALSV</sequence>
<dbReference type="InterPro" id="IPR015424">
    <property type="entry name" value="PyrdxlP-dep_Trfase"/>
</dbReference>
<keyword evidence="4" id="KW-0456">Lyase</keyword>
<dbReference type="RefSeq" id="WP_075062289.1">
    <property type="nucleotide sequence ID" value="NZ_LGCL01000019.1"/>
</dbReference>
<dbReference type="InterPro" id="IPR001597">
    <property type="entry name" value="ArAA_b-elim_lyase/Thr_aldolase"/>
</dbReference>
<evidence type="ECO:0000256" key="2">
    <source>
        <dbReference type="ARBA" id="ARBA00006966"/>
    </source>
</evidence>
<evidence type="ECO:0000313" key="8">
    <source>
        <dbReference type="Proteomes" id="UP000050417"/>
    </source>
</evidence>
<evidence type="ECO:0000256" key="3">
    <source>
        <dbReference type="ARBA" id="ARBA00022898"/>
    </source>
</evidence>
<dbReference type="Proteomes" id="UP000050417">
    <property type="component" value="Unassembled WGS sequence"/>
</dbReference>
<dbReference type="AlphaFoldDB" id="A0A0P6XXX6"/>